<dbReference type="AlphaFoldDB" id="A0AAW4MRC6"/>
<evidence type="ECO:0000259" key="1">
    <source>
        <dbReference type="Pfam" id="PF02492"/>
    </source>
</evidence>
<dbReference type="RefSeq" id="WP_217746792.1">
    <property type="nucleotide sequence ID" value="NZ_JAHOEB010000001.1"/>
</dbReference>
<dbReference type="GO" id="GO:0005737">
    <property type="term" value="C:cytoplasm"/>
    <property type="evidence" value="ECO:0007669"/>
    <property type="project" value="TreeGrafter"/>
</dbReference>
<evidence type="ECO:0000313" key="3">
    <source>
        <dbReference type="EMBL" id="MBV3381645.1"/>
    </source>
</evidence>
<proteinExistence type="predicted"/>
<dbReference type="PANTHER" id="PTHR13748:SF62">
    <property type="entry name" value="COBW DOMAIN-CONTAINING PROTEIN"/>
    <property type="match status" value="1"/>
</dbReference>
<organism evidence="3 5">
    <name type="scientific">Catenibacterium mitsuokai</name>
    <dbReference type="NCBI Taxonomy" id="100886"/>
    <lineage>
        <taxon>Bacteria</taxon>
        <taxon>Bacillati</taxon>
        <taxon>Bacillota</taxon>
        <taxon>Erysipelotrichia</taxon>
        <taxon>Erysipelotrichales</taxon>
        <taxon>Coprobacillaceae</taxon>
        <taxon>Catenibacterium</taxon>
    </lineage>
</organism>
<evidence type="ECO:0000313" key="4">
    <source>
        <dbReference type="EMBL" id="MBV3391719.1"/>
    </source>
</evidence>
<dbReference type="InterPro" id="IPR003495">
    <property type="entry name" value="CobW/HypB/UreG_nucleotide-bd"/>
</dbReference>
<accession>A0AAW4MRC6</accession>
<dbReference type="Proteomes" id="UP001197492">
    <property type="component" value="Unassembled WGS sequence"/>
</dbReference>
<dbReference type="Proteomes" id="UP001196408">
    <property type="component" value="Unassembled WGS sequence"/>
</dbReference>
<evidence type="ECO:0000313" key="6">
    <source>
        <dbReference type="Proteomes" id="UP001197492"/>
    </source>
</evidence>
<name>A0AAW4MRC6_9FIRM</name>
<dbReference type="Pfam" id="PF02492">
    <property type="entry name" value="cobW"/>
    <property type="match status" value="1"/>
</dbReference>
<dbReference type="InterPro" id="IPR051316">
    <property type="entry name" value="Zinc-reg_GTPase_activator"/>
</dbReference>
<gene>
    <name evidence="3" type="ORF">KSV97_00025</name>
    <name evidence="4" type="ORF">KSW06_00325</name>
</gene>
<feature type="domain" description="CobW/HypB/UreG nucleotide-binding" evidence="1">
    <location>
        <begin position="5"/>
        <end position="172"/>
    </location>
</feature>
<evidence type="ECO:0000259" key="2">
    <source>
        <dbReference type="Pfam" id="PF07683"/>
    </source>
</evidence>
<feature type="domain" description="CobW C-terminal" evidence="2">
    <location>
        <begin position="232"/>
        <end position="307"/>
    </location>
</feature>
<sequence length="311" mass="35523">MVQVDLITGFLGSGKTTFIKKYAKYLIDQGLHIAILENDFGAINVDMMVLEEELGDQCELEMVVGGGDLDCHRRRFKTKLISMGMRGFDRILVEPSGIYDVDEFFDVLHEEPLDKWYEIGNVIALVNSKLENNLSKQSDYLLGCQVADAGKIILSRSSEATEEEINNTITHLNNTMSLIKCKRRFNQEDCLDLETLNNDDFNSILHSGYELEGFIKMFFKKEEAFSTMFFMNQAISKEELIHATQSIFNDSECGKVFRIKGFILENDQWIELNATKDQMTTETIAKGQEIIIVIGESLNKEKIEEYMKKPA</sequence>
<reference evidence="3 6" key="1">
    <citation type="submission" date="2021-06" db="EMBL/GenBank/DDBJ databases">
        <title>Collection of gut derived symbiotic bacterial strains cultured from healthy donors.</title>
        <authorList>
            <person name="Lin H."/>
            <person name="Littmann E."/>
            <person name="Pamer E.G."/>
        </authorList>
    </citation>
    <scope>NUCLEOTIDE SEQUENCE</scope>
    <source>
        <strain evidence="4 6">MSK.21.70</strain>
        <strain evidence="3">MSK.21.82</strain>
    </source>
</reference>
<dbReference type="EMBL" id="JAHOEL010000001">
    <property type="protein sequence ID" value="MBV3391719.1"/>
    <property type="molecule type" value="Genomic_DNA"/>
</dbReference>
<protein>
    <submittedName>
        <fullName evidence="3">GTP-binding protein</fullName>
    </submittedName>
</protein>
<dbReference type="GeneID" id="301324659"/>
<dbReference type="EMBL" id="JAHOEF010000001">
    <property type="protein sequence ID" value="MBV3381645.1"/>
    <property type="molecule type" value="Genomic_DNA"/>
</dbReference>
<evidence type="ECO:0000313" key="5">
    <source>
        <dbReference type="Proteomes" id="UP001196408"/>
    </source>
</evidence>
<dbReference type="PANTHER" id="PTHR13748">
    <property type="entry name" value="COBW-RELATED"/>
    <property type="match status" value="1"/>
</dbReference>
<comment type="caution">
    <text evidence="3">The sequence shown here is derived from an EMBL/GenBank/DDBJ whole genome shotgun (WGS) entry which is preliminary data.</text>
</comment>
<dbReference type="Pfam" id="PF07683">
    <property type="entry name" value="CobW_C"/>
    <property type="match status" value="1"/>
</dbReference>
<dbReference type="InterPro" id="IPR011629">
    <property type="entry name" value="CobW-like_C"/>
</dbReference>
<keyword evidence="6" id="KW-1185">Reference proteome</keyword>